<feature type="transmembrane region" description="Helical" evidence="5">
    <location>
        <begin position="89"/>
        <end position="111"/>
    </location>
</feature>
<dbReference type="AlphaFoldDB" id="A0A9W4KHD8"/>
<gene>
    <name evidence="6" type="ORF">PEGY_LOCUS8239</name>
</gene>
<dbReference type="GO" id="GO:0000324">
    <property type="term" value="C:fungal-type vacuole"/>
    <property type="evidence" value="ECO:0007669"/>
    <property type="project" value="TreeGrafter"/>
</dbReference>
<feature type="transmembrane region" description="Helical" evidence="5">
    <location>
        <begin position="278"/>
        <end position="296"/>
    </location>
</feature>
<dbReference type="Pfam" id="PF04479">
    <property type="entry name" value="RTA1"/>
    <property type="match status" value="1"/>
</dbReference>
<name>A0A9W4KHD8_9EURO</name>
<evidence type="ECO:0000256" key="1">
    <source>
        <dbReference type="ARBA" id="ARBA00004141"/>
    </source>
</evidence>
<organism evidence="6 7">
    <name type="scientific">Penicillium egyptiacum</name>
    <dbReference type="NCBI Taxonomy" id="1303716"/>
    <lineage>
        <taxon>Eukaryota</taxon>
        <taxon>Fungi</taxon>
        <taxon>Dikarya</taxon>
        <taxon>Ascomycota</taxon>
        <taxon>Pezizomycotina</taxon>
        <taxon>Eurotiomycetes</taxon>
        <taxon>Eurotiomycetidae</taxon>
        <taxon>Eurotiales</taxon>
        <taxon>Aspergillaceae</taxon>
        <taxon>Penicillium</taxon>
    </lineage>
</organism>
<keyword evidence="4 5" id="KW-0472">Membrane</keyword>
<feature type="transmembrane region" description="Helical" evidence="5">
    <location>
        <begin position="58"/>
        <end position="77"/>
    </location>
</feature>
<evidence type="ECO:0000313" key="7">
    <source>
        <dbReference type="Proteomes" id="UP001154252"/>
    </source>
</evidence>
<feature type="transmembrane region" description="Helical" evidence="5">
    <location>
        <begin position="167"/>
        <end position="193"/>
    </location>
</feature>
<keyword evidence="7" id="KW-1185">Reference proteome</keyword>
<keyword evidence="2 5" id="KW-0812">Transmembrane</keyword>
<evidence type="ECO:0000256" key="4">
    <source>
        <dbReference type="ARBA" id="ARBA00023136"/>
    </source>
</evidence>
<reference evidence="6" key="1">
    <citation type="submission" date="2021-07" db="EMBL/GenBank/DDBJ databases">
        <authorList>
            <person name="Branca A.L. A."/>
        </authorList>
    </citation>
    <scope>NUCLEOTIDE SEQUENCE</scope>
</reference>
<keyword evidence="3 5" id="KW-1133">Transmembrane helix</keyword>
<evidence type="ECO:0000256" key="5">
    <source>
        <dbReference type="SAM" id="Phobius"/>
    </source>
</evidence>
<evidence type="ECO:0000313" key="6">
    <source>
        <dbReference type="EMBL" id="CAG8905720.1"/>
    </source>
</evidence>
<accession>A0A9W4KHD8</accession>
<evidence type="ECO:0000256" key="3">
    <source>
        <dbReference type="ARBA" id="ARBA00022989"/>
    </source>
</evidence>
<feature type="transmembrane region" description="Helical" evidence="5">
    <location>
        <begin position="238"/>
        <end position="258"/>
    </location>
</feature>
<dbReference type="PANTHER" id="PTHR31465:SF9">
    <property type="entry name" value="SPHINGOID LONG-CHAIN BASE TRANSPORTER RSB1"/>
    <property type="match status" value="1"/>
</dbReference>
<dbReference type="GO" id="GO:0005886">
    <property type="term" value="C:plasma membrane"/>
    <property type="evidence" value="ECO:0007669"/>
    <property type="project" value="TreeGrafter"/>
</dbReference>
<dbReference type="InterPro" id="IPR007568">
    <property type="entry name" value="RTA1"/>
</dbReference>
<proteinExistence type="predicted"/>
<protein>
    <recommendedName>
        <fullName evidence="8">RTA1 domain protein</fullName>
    </recommendedName>
</protein>
<feature type="transmembrane region" description="Helical" evidence="5">
    <location>
        <begin position="33"/>
        <end position="51"/>
    </location>
</feature>
<comment type="subcellular location">
    <subcellularLocation>
        <location evidence="1">Membrane</location>
        <topology evidence="1">Multi-pass membrane protein</topology>
    </subcellularLocation>
</comment>
<feature type="transmembrane region" description="Helical" evidence="5">
    <location>
        <begin position="132"/>
        <end position="155"/>
    </location>
</feature>
<dbReference type="Proteomes" id="UP001154252">
    <property type="component" value="Unassembled WGS sequence"/>
</dbReference>
<evidence type="ECO:0008006" key="8">
    <source>
        <dbReference type="Google" id="ProtNLM"/>
    </source>
</evidence>
<dbReference type="EMBL" id="CAJVRC010000888">
    <property type="protein sequence ID" value="CAG8905720.1"/>
    <property type="molecule type" value="Genomic_DNA"/>
</dbReference>
<dbReference type="OrthoDB" id="4521223at2759"/>
<evidence type="ECO:0000256" key="2">
    <source>
        <dbReference type="ARBA" id="ARBA00022692"/>
    </source>
</evidence>
<sequence length="342" mass="37878">MSNSTDPSDYCRLDICPLSEAYVEYVPSLAGNAFYLGVFAVLLVVQVVLGIRYRTWGYLAGLFGGLVLEIIGYAGRLQMHYNPFRFDPYLEYLVCLTIGPAFISASIYICLGRIVVIYGENISRLRPRTYTIVFILCDLVSLLLQASGGAITSIADADQPDLGQAGINIMIAGLSTQVVSLAIFMALCLDFAWAVRKSQHKLNPEIHMSDLRNSIKWKAFLAGELFSHFPSLHISQRLLIIHPGLTIATLTIFVRSVFRVAELNGGFHSSLANNEVVFMVLEGVMLVIALLALTILHPGICFDGQWNNTKWTFRKSRDMEMSLISEISDGQAKARQIDDPSS</sequence>
<dbReference type="PANTHER" id="PTHR31465">
    <property type="entry name" value="PROTEIN RTA1-RELATED"/>
    <property type="match status" value="1"/>
</dbReference>
<comment type="caution">
    <text evidence="6">The sequence shown here is derived from an EMBL/GenBank/DDBJ whole genome shotgun (WGS) entry which is preliminary data.</text>
</comment>